<dbReference type="InterPro" id="IPR043143">
    <property type="entry name" value="Mal/L-sulf/L-lact_DH-like_NADP"/>
</dbReference>
<keyword evidence="2" id="KW-0560">Oxidoreductase</keyword>
<dbReference type="Gene3D" id="1.10.1530.10">
    <property type="match status" value="1"/>
</dbReference>
<reference evidence="3" key="1">
    <citation type="submission" date="2016-07" db="EMBL/GenBank/DDBJ databases">
        <authorList>
            <person name="Bretaudeau A."/>
        </authorList>
    </citation>
    <scope>NUCLEOTIDE SEQUENCE</scope>
    <source>
        <strain evidence="3">Rice</strain>
        <tissue evidence="3">Whole body</tissue>
    </source>
</reference>
<dbReference type="InterPro" id="IPR043144">
    <property type="entry name" value="Mal/L-sulf/L-lact_DH-like_ah"/>
</dbReference>
<dbReference type="GO" id="GO:0016491">
    <property type="term" value="F:oxidoreductase activity"/>
    <property type="evidence" value="ECO:0007669"/>
    <property type="project" value="UniProtKB-KW"/>
</dbReference>
<dbReference type="Pfam" id="PF02615">
    <property type="entry name" value="Ldh_2"/>
    <property type="match status" value="1"/>
</dbReference>
<dbReference type="InterPro" id="IPR036111">
    <property type="entry name" value="Mal/L-sulfo/L-lacto_DH-like_sf"/>
</dbReference>
<dbReference type="SUPFAM" id="SSF89733">
    <property type="entry name" value="L-sulfolactate dehydrogenase-like"/>
    <property type="match status" value="1"/>
</dbReference>
<gene>
    <name evidence="3" type="ORF">SFRICE_006770</name>
</gene>
<sequence length="687" mass="74171">MGLITQMVKSGYTLYSGITCRGGGIIPITSLALDEARGSVRLLLTKSHPVPILMLFKPEPRNGTTVCGSHRELFRAEIEPTVTRCTTSGCPGQCQPARRRKRYISSRPLSVSLFLWYKSVNEHTVQLMVNNHRRPWTPETLEALQRVSLLGTIQDSVLPDPGTEPETPCPAVALATTKPTRQSAWALASDSGAPTAFRLSSMNRRTSSNFTSGMAVMVLKINRPVSYASHACKETHTTASTDPHRTDRIISKAYMRCIPKTSYVMRTCVRCVLMSVPVLIVTAKLWNELSLAVFPNRYDLQTLKKRAYSFLKGRLRTCDSSGVAVSSTMGRVKVSDAQRFMSDCLKAVGTASKAADLQAALLIQADKFGHPSHGLNRLEMYINDILSGACKPNNQPKILKESQSTAWVDANNVLGATASQFAMDIAIKKAQETGVGWVSVKGSNHNGMAGFWSQMAADKGLIGMAFTNTSPLLAPARSKQAALGTNPLSVVAPASKGESFYLDMATTAVAVGKIEMQLRKGEPIPHGWAQGPDGKETTDAQVAFDTKCLMPLGGNETTSGYKGYGLAAMVELFCGILSGANYGHHVRSWSHAGDGGPANLGHCFVALDPERFAPGFGDRLADCIQHWRQLEPTDPNLAVLAPGDKEKKAAAEAEASGTVSYVQQQIESSAALAEKLKVKPMQVEVDL</sequence>
<dbReference type="EMBL" id="ODYU01002355">
    <property type="protein sequence ID" value="SOQ39740.1"/>
    <property type="molecule type" value="Genomic_DNA"/>
</dbReference>
<proteinExistence type="inferred from homology"/>
<dbReference type="Gene3D" id="3.30.1370.60">
    <property type="entry name" value="Hypothetical oxidoreductase yiak, domain 2"/>
    <property type="match status" value="1"/>
</dbReference>
<protein>
    <submittedName>
        <fullName evidence="3">SFRICE_006770</fullName>
    </submittedName>
</protein>
<dbReference type="PANTHER" id="PTHR11091">
    <property type="entry name" value="OXIDOREDUCTASE-RELATED"/>
    <property type="match status" value="1"/>
</dbReference>
<comment type="similarity">
    <text evidence="1">Belongs to the LDH2/MDH2 oxidoreductase family.</text>
</comment>
<evidence type="ECO:0000256" key="1">
    <source>
        <dbReference type="ARBA" id="ARBA00006056"/>
    </source>
</evidence>
<evidence type="ECO:0000313" key="3">
    <source>
        <dbReference type="EMBL" id="SOQ39740.1"/>
    </source>
</evidence>
<dbReference type="AlphaFoldDB" id="A0A2H1VFV1"/>
<evidence type="ECO:0000256" key="2">
    <source>
        <dbReference type="ARBA" id="ARBA00023002"/>
    </source>
</evidence>
<name>A0A2H1VFV1_SPOFR</name>
<accession>A0A2H1VFV1</accession>
<organism evidence="3">
    <name type="scientific">Spodoptera frugiperda</name>
    <name type="common">Fall armyworm</name>
    <dbReference type="NCBI Taxonomy" id="7108"/>
    <lineage>
        <taxon>Eukaryota</taxon>
        <taxon>Metazoa</taxon>
        <taxon>Ecdysozoa</taxon>
        <taxon>Arthropoda</taxon>
        <taxon>Hexapoda</taxon>
        <taxon>Insecta</taxon>
        <taxon>Pterygota</taxon>
        <taxon>Neoptera</taxon>
        <taxon>Endopterygota</taxon>
        <taxon>Lepidoptera</taxon>
        <taxon>Glossata</taxon>
        <taxon>Ditrysia</taxon>
        <taxon>Noctuoidea</taxon>
        <taxon>Noctuidae</taxon>
        <taxon>Amphipyrinae</taxon>
        <taxon>Spodoptera</taxon>
    </lineage>
</organism>
<dbReference type="PANTHER" id="PTHR11091:SF0">
    <property type="entry name" value="MALATE DEHYDROGENASE"/>
    <property type="match status" value="1"/>
</dbReference>
<dbReference type="InterPro" id="IPR003767">
    <property type="entry name" value="Malate/L-lactate_DH-like"/>
</dbReference>